<dbReference type="OrthoDB" id="21828at2"/>
<dbReference type="AlphaFoldDB" id="A0A0M4G674"/>
<dbReference type="Pfam" id="PF00893">
    <property type="entry name" value="Multi_Drug_Res"/>
    <property type="match status" value="1"/>
</dbReference>
<evidence type="ECO:0000256" key="8">
    <source>
        <dbReference type="SAM" id="Phobius"/>
    </source>
</evidence>
<keyword evidence="2" id="KW-0813">Transport</keyword>
<keyword evidence="3" id="KW-1003">Cell membrane</keyword>
<name>A0A0M4G674_9BACI</name>
<keyword evidence="6 8" id="KW-0472">Membrane</keyword>
<evidence type="ECO:0000256" key="7">
    <source>
        <dbReference type="RuleBase" id="RU003942"/>
    </source>
</evidence>
<feature type="transmembrane region" description="Helical" evidence="8">
    <location>
        <begin position="57"/>
        <end position="78"/>
    </location>
</feature>
<dbReference type="STRING" id="1441095.AM592_00895"/>
<comment type="subcellular location">
    <subcellularLocation>
        <location evidence="1 7">Cell membrane</location>
        <topology evidence="1 7">Multi-pass membrane protein</topology>
    </subcellularLocation>
</comment>
<reference evidence="9 10" key="2">
    <citation type="journal article" date="2016" name="Int. J. Syst. Evol. Microbiol.">
        <title>Bacillus gobiensis sp. nov., isolated from a soil sample.</title>
        <authorList>
            <person name="Liu B."/>
            <person name="Liu G.H."/>
            <person name="Cetin S."/>
            <person name="Schumann P."/>
            <person name="Pan Z.Z."/>
            <person name="Chen Q.Q."/>
        </authorList>
    </citation>
    <scope>NUCLEOTIDE SEQUENCE [LARGE SCALE GENOMIC DNA]</scope>
    <source>
        <strain evidence="9 10">FJAT-4402</strain>
    </source>
</reference>
<evidence type="ECO:0000256" key="5">
    <source>
        <dbReference type="ARBA" id="ARBA00022989"/>
    </source>
</evidence>
<evidence type="ECO:0000313" key="10">
    <source>
        <dbReference type="Proteomes" id="UP000067625"/>
    </source>
</evidence>
<comment type="similarity">
    <text evidence="7">Belongs to the drug/metabolite transporter (DMT) superfamily. Small multidrug resistance (SMR) (TC 2.A.7.1) family.</text>
</comment>
<dbReference type="Proteomes" id="UP000067625">
    <property type="component" value="Chromosome"/>
</dbReference>
<accession>A0A0M4G674</accession>
<keyword evidence="4 7" id="KW-0812">Transmembrane</keyword>
<dbReference type="InterPro" id="IPR000390">
    <property type="entry name" value="Small_drug/metabolite_transptr"/>
</dbReference>
<dbReference type="EMBL" id="CP012600">
    <property type="protein sequence ID" value="ALC80315.1"/>
    <property type="molecule type" value="Genomic_DNA"/>
</dbReference>
<dbReference type="GO" id="GO:0022857">
    <property type="term" value="F:transmembrane transporter activity"/>
    <property type="evidence" value="ECO:0007669"/>
    <property type="project" value="InterPro"/>
</dbReference>
<feature type="transmembrane region" description="Helical" evidence="8">
    <location>
        <begin position="29"/>
        <end position="50"/>
    </location>
</feature>
<reference evidence="10" key="1">
    <citation type="submission" date="2015-08" db="EMBL/GenBank/DDBJ databases">
        <title>Genome sequencing project for genomic taxonomy and phylogenomics of Bacillus-like bacteria.</title>
        <authorList>
            <person name="Liu B."/>
            <person name="Wang J."/>
            <person name="Zhu Y."/>
            <person name="Liu G."/>
            <person name="Chen Q."/>
            <person name="Chen Z."/>
            <person name="Lan J."/>
            <person name="Che J."/>
            <person name="Ge C."/>
            <person name="Shi H."/>
            <person name="Pan Z."/>
            <person name="Liu X."/>
        </authorList>
    </citation>
    <scope>NUCLEOTIDE SEQUENCE [LARGE SCALE GENOMIC DNA]</scope>
    <source>
        <strain evidence="10">FJAT-4402</strain>
    </source>
</reference>
<dbReference type="RefSeq" id="WP_053602041.1">
    <property type="nucleotide sequence ID" value="NZ_CP012600.1"/>
</dbReference>
<evidence type="ECO:0000256" key="6">
    <source>
        <dbReference type="ARBA" id="ARBA00023136"/>
    </source>
</evidence>
<evidence type="ECO:0000256" key="4">
    <source>
        <dbReference type="ARBA" id="ARBA00022692"/>
    </source>
</evidence>
<dbReference type="InterPro" id="IPR045324">
    <property type="entry name" value="Small_multidrug_res"/>
</dbReference>
<proteinExistence type="inferred from homology"/>
<evidence type="ECO:0000256" key="1">
    <source>
        <dbReference type="ARBA" id="ARBA00004651"/>
    </source>
</evidence>
<keyword evidence="5 8" id="KW-1133">Transmembrane helix</keyword>
<evidence type="ECO:0000313" key="9">
    <source>
        <dbReference type="EMBL" id="ALC80315.1"/>
    </source>
</evidence>
<protein>
    <submittedName>
        <fullName evidence="9">Transporter</fullName>
    </submittedName>
</protein>
<evidence type="ECO:0000256" key="3">
    <source>
        <dbReference type="ARBA" id="ARBA00022475"/>
    </source>
</evidence>
<dbReference type="PANTHER" id="PTHR30561">
    <property type="entry name" value="SMR FAMILY PROTON-DEPENDENT DRUG EFFLUX TRANSPORTER SUGE"/>
    <property type="match status" value="1"/>
</dbReference>
<gene>
    <name evidence="9" type="ORF">AM592_00895</name>
</gene>
<dbReference type="Gene3D" id="1.10.3730.20">
    <property type="match status" value="1"/>
</dbReference>
<dbReference type="GO" id="GO:0005886">
    <property type="term" value="C:plasma membrane"/>
    <property type="evidence" value="ECO:0007669"/>
    <property type="project" value="UniProtKB-SubCell"/>
</dbReference>
<evidence type="ECO:0000256" key="2">
    <source>
        <dbReference type="ARBA" id="ARBA00022448"/>
    </source>
</evidence>
<dbReference type="PANTHER" id="PTHR30561:SF0">
    <property type="entry name" value="GUANIDINIUM EXPORTER"/>
    <property type="match status" value="1"/>
</dbReference>
<organism evidence="9 10">
    <name type="scientific">Bacillus gobiensis</name>
    <dbReference type="NCBI Taxonomy" id="1441095"/>
    <lineage>
        <taxon>Bacteria</taxon>
        <taxon>Bacillati</taxon>
        <taxon>Bacillota</taxon>
        <taxon>Bacilli</taxon>
        <taxon>Bacillales</taxon>
        <taxon>Bacillaceae</taxon>
        <taxon>Bacillus</taxon>
    </lineage>
</organism>
<dbReference type="PATRIC" id="fig|1441095.3.peg.199"/>
<keyword evidence="10" id="KW-1185">Reference proteome</keyword>
<feature type="transmembrane region" description="Helical" evidence="8">
    <location>
        <begin position="84"/>
        <end position="103"/>
    </location>
</feature>
<dbReference type="SUPFAM" id="SSF103481">
    <property type="entry name" value="Multidrug resistance efflux transporter EmrE"/>
    <property type="match status" value="1"/>
</dbReference>
<dbReference type="InterPro" id="IPR037185">
    <property type="entry name" value="EmrE-like"/>
</dbReference>
<sequence>MAWIALFSAGFCEVFGVFAIKRVTVYQNWTSYLFLVLAYGSSFSLLSLAMTGISMGTAYAVWTGIGTAGSMLLGMIAFGERKEWKRIFFISLILVSAVGLRLIS</sequence>